<gene>
    <name evidence="1" type="ORF">BDY19DRAFT_984570</name>
</gene>
<dbReference type="EMBL" id="MU274908">
    <property type="protein sequence ID" value="KAI0090210.1"/>
    <property type="molecule type" value="Genomic_DNA"/>
</dbReference>
<name>A0ACB8U7F7_9APHY</name>
<accession>A0ACB8U7F7</accession>
<organism evidence="1 2">
    <name type="scientific">Irpex rosettiformis</name>
    <dbReference type="NCBI Taxonomy" id="378272"/>
    <lineage>
        <taxon>Eukaryota</taxon>
        <taxon>Fungi</taxon>
        <taxon>Dikarya</taxon>
        <taxon>Basidiomycota</taxon>
        <taxon>Agaricomycotina</taxon>
        <taxon>Agaricomycetes</taxon>
        <taxon>Polyporales</taxon>
        <taxon>Irpicaceae</taxon>
        <taxon>Irpex</taxon>
    </lineage>
</organism>
<proteinExistence type="predicted"/>
<sequence length="414" mass="45820">MAGFNWMYPHVQPRVPSPPIPSHPPQFRPLSWRTTLCRHFVKNQGWCPLGDDCGYIHDMLLATYATRDVRFPSDPTVGQGESYGTDRGKAASKHSHCWAYVQGLCRVKDCPYLHPEAIYLFIPHTPCLAWPNCTRGMLCGYKHPEPLIPKVSELRQARIPAPMHVQPQSPVQPSPVQVIPSGTVHFHGTTYFPYGSNQAPALAQVPSSAHQQAPQHIAQRGPPPAPIAHMTSSMHIPPPPPPPPPADVSSPHYTWSYPGNSPVSVTFQSPYYETVSGLPTAAVPRAFSAPIFNDVHNVTSKPMSALAPIPQPVVEEEPQIKEPGKGEEQPEGSEFPYRPMAGQRAGHARRVSVTLKSKEDSDALGHLPVISTRRESWMGHKQRDDPSHRSWPWAPDTTNSFGHSHSLQLVLREL</sequence>
<reference evidence="1" key="1">
    <citation type="journal article" date="2021" name="Environ. Microbiol.">
        <title>Gene family expansions and transcriptome signatures uncover fungal adaptations to wood decay.</title>
        <authorList>
            <person name="Hage H."/>
            <person name="Miyauchi S."/>
            <person name="Viragh M."/>
            <person name="Drula E."/>
            <person name="Min B."/>
            <person name="Chaduli D."/>
            <person name="Navarro D."/>
            <person name="Favel A."/>
            <person name="Norest M."/>
            <person name="Lesage-Meessen L."/>
            <person name="Balint B."/>
            <person name="Merenyi Z."/>
            <person name="de Eugenio L."/>
            <person name="Morin E."/>
            <person name="Martinez A.T."/>
            <person name="Baldrian P."/>
            <person name="Stursova M."/>
            <person name="Martinez M.J."/>
            <person name="Novotny C."/>
            <person name="Magnuson J.K."/>
            <person name="Spatafora J.W."/>
            <person name="Maurice S."/>
            <person name="Pangilinan J."/>
            <person name="Andreopoulos W."/>
            <person name="LaButti K."/>
            <person name="Hundley H."/>
            <person name="Na H."/>
            <person name="Kuo A."/>
            <person name="Barry K."/>
            <person name="Lipzen A."/>
            <person name="Henrissat B."/>
            <person name="Riley R."/>
            <person name="Ahrendt S."/>
            <person name="Nagy L.G."/>
            <person name="Grigoriev I.V."/>
            <person name="Martin F."/>
            <person name="Rosso M.N."/>
        </authorList>
    </citation>
    <scope>NUCLEOTIDE SEQUENCE</scope>
    <source>
        <strain evidence="1">CBS 384.51</strain>
    </source>
</reference>
<evidence type="ECO:0000313" key="1">
    <source>
        <dbReference type="EMBL" id="KAI0090210.1"/>
    </source>
</evidence>
<keyword evidence="2" id="KW-1185">Reference proteome</keyword>
<dbReference type="Proteomes" id="UP001055072">
    <property type="component" value="Unassembled WGS sequence"/>
</dbReference>
<protein>
    <submittedName>
        <fullName evidence="1">Uncharacterized protein</fullName>
    </submittedName>
</protein>
<evidence type="ECO:0000313" key="2">
    <source>
        <dbReference type="Proteomes" id="UP001055072"/>
    </source>
</evidence>
<comment type="caution">
    <text evidence="1">The sequence shown here is derived from an EMBL/GenBank/DDBJ whole genome shotgun (WGS) entry which is preliminary data.</text>
</comment>